<feature type="domain" description="Carboxylesterase type B" evidence="1">
    <location>
        <begin position="12"/>
        <end position="478"/>
    </location>
</feature>
<gene>
    <name evidence="2" type="ORF">PENCOP_c003G00472</name>
</gene>
<organism evidence="2 3">
    <name type="scientific">Penicillium coprophilum</name>
    <dbReference type="NCBI Taxonomy" id="36646"/>
    <lineage>
        <taxon>Eukaryota</taxon>
        <taxon>Fungi</taxon>
        <taxon>Dikarya</taxon>
        <taxon>Ascomycota</taxon>
        <taxon>Pezizomycotina</taxon>
        <taxon>Eurotiomycetes</taxon>
        <taxon>Eurotiomycetidae</taxon>
        <taxon>Eurotiales</taxon>
        <taxon>Aspergillaceae</taxon>
        <taxon>Penicillium</taxon>
    </lineage>
</organism>
<dbReference type="Gene3D" id="3.40.50.1820">
    <property type="entry name" value="alpha/beta hydrolase"/>
    <property type="match status" value="1"/>
</dbReference>
<protein>
    <recommendedName>
        <fullName evidence="1">Carboxylesterase type B domain-containing protein</fullName>
    </recommendedName>
</protein>
<evidence type="ECO:0000313" key="3">
    <source>
        <dbReference type="Proteomes" id="UP000191500"/>
    </source>
</evidence>
<dbReference type="InterPro" id="IPR050309">
    <property type="entry name" value="Type-B_Carboxylest/Lipase"/>
</dbReference>
<comment type="caution">
    <text evidence="2">The sequence shown here is derived from an EMBL/GenBank/DDBJ whole genome shotgun (WGS) entry which is preliminary data.</text>
</comment>
<sequence length="551" mass="60322">MPYETKQHPTIGPIKGLNKVPTVIQYLGVQYATLKDRFSRGVLLESYNSGHFNGDRVLDATKLGPVPPSPEYGCAWEQTLLQHSLPFPEYIQSDTECLTLNIAVPNVKDADSLPVLVMVHGGAFVTGSSSYPQYDLARITNQSLELEKPMIVVAVNYRLGVCGFLHSAAMKAAGYKPNNGLDDQRLAFRWVKHHISGFGGDPNRITFIGESAGGASGCFHLHSKEVLFTQLIAMSGTSLLRARTPELLEKSFAKFADIFGIQDLSPAEQIQKILEIPISELTAKAGRQILLGPMLDGDLIPEITTFKTLADDAEVKKLFPGIQHCKRLIMGDCQMDAMALAPRLGARTDIFPQRLVKYLSTAFENGDQGIAPAIAAAYNLDPSTTYNTPESTENVLNFGNDVCFAAAAQSFTRAWSSSSVPGTEALQYHFNCPNPWDGPWKGHATHILDIAFVLQNYAESLSNGQRRSAEQFAADVITFVNGKKPWAEYQVGAAEGSMIYDAPMEGGQNLSGFVACETPEKTGRRYALQALVKPELFDQLMDVWQMFMAGP</sequence>
<dbReference type="GO" id="GO:0072330">
    <property type="term" value="P:monocarboxylic acid biosynthetic process"/>
    <property type="evidence" value="ECO:0007669"/>
    <property type="project" value="UniProtKB-ARBA"/>
</dbReference>
<dbReference type="GO" id="GO:0017000">
    <property type="term" value="P:antibiotic biosynthetic process"/>
    <property type="evidence" value="ECO:0007669"/>
    <property type="project" value="UniProtKB-ARBA"/>
</dbReference>
<evidence type="ECO:0000259" key="1">
    <source>
        <dbReference type="Pfam" id="PF00135"/>
    </source>
</evidence>
<accession>A0A1V6UX18</accession>
<name>A0A1V6UX18_9EURO</name>
<evidence type="ECO:0000313" key="2">
    <source>
        <dbReference type="EMBL" id="OQE42964.1"/>
    </source>
</evidence>
<proteinExistence type="predicted"/>
<dbReference type="AlphaFoldDB" id="A0A1V6UX18"/>
<dbReference type="Pfam" id="PF00135">
    <property type="entry name" value="COesterase"/>
    <property type="match status" value="1"/>
</dbReference>
<keyword evidence="3" id="KW-1185">Reference proteome</keyword>
<dbReference type="InterPro" id="IPR002018">
    <property type="entry name" value="CarbesteraseB"/>
</dbReference>
<dbReference type="InterPro" id="IPR029058">
    <property type="entry name" value="AB_hydrolase_fold"/>
</dbReference>
<dbReference type="SUPFAM" id="SSF53474">
    <property type="entry name" value="alpha/beta-Hydrolases"/>
    <property type="match status" value="1"/>
</dbReference>
<dbReference type="STRING" id="36646.A0A1V6UX18"/>
<dbReference type="Proteomes" id="UP000191500">
    <property type="component" value="Unassembled WGS sequence"/>
</dbReference>
<reference evidence="3" key="1">
    <citation type="journal article" date="2017" name="Nat. Microbiol.">
        <title>Global analysis of biosynthetic gene clusters reveals vast potential of secondary metabolite production in Penicillium species.</title>
        <authorList>
            <person name="Nielsen J.C."/>
            <person name="Grijseels S."/>
            <person name="Prigent S."/>
            <person name="Ji B."/>
            <person name="Dainat J."/>
            <person name="Nielsen K.F."/>
            <person name="Frisvad J.C."/>
            <person name="Workman M."/>
            <person name="Nielsen J."/>
        </authorList>
    </citation>
    <scope>NUCLEOTIDE SEQUENCE [LARGE SCALE GENOMIC DNA]</scope>
    <source>
        <strain evidence="3">IBT 31321</strain>
    </source>
</reference>
<dbReference type="EMBL" id="MDDG01000003">
    <property type="protein sequence ID" value="OQE42964.1"/>
    <property type="molecule type" value="Genomic_DNA"/>
</dbReference>
<dbReference type="PANTHER" id="PTHR11559">
    <property type="entry name" value="CARBOXYLESTERASE"/>
    <property type="match status" value="1"/>
</dbReference>